<feature type="signal peptide" evidence="2">
    <location>
        <begin position="1"/>
        <end position="25"/>
    </location>
</feature>
<dbReference type="InterPro" id="IPR006626">
    <property type="entry name" value="PbH1"/>
</dbReference>
<sequence length="1592" mass="160290" precursor="true">MPSRFAPMLALAAYATLLAANSAPAQQLEMPSDPLAGTVIETDGPSPSATTPSMSSANVVPSGGDISMSGGSPSSMYSSGAYYNPTLGAHLRATYTTQSYGQEDGQLSLGTMKLFGADGGMSFIDGQVTMNDASNVGYNLGIGYRWMTLPLFPFSPDSQKIGGVSLWSDGLSKGDGTFFPQVGVSLELLGDHLDFRANGYMPVGERTQTRDFFQTGQLTYSGNSLATQLQGVADTALNIGEIELAGRIANYDAWVFGGGYGFSGGEFEGGGGKVGLRGYATPDLMVSVAIANDSEFDTNTLVNLTWFIGRTRAENCPRGELSDRFREPVLRNNYVALQQSTVFEAGGPLLDEDGQAFRIVHVDSSAAPGGDGSFENPLDSIGDILTNSQTGDIVLAHGGSVFSGQSAVLQNEQLFVGEGGNNPFTVTQFGGRMFTLPETAPGALAGPVPQINNPTTAGVVLADDNTVRNFSFNGGVNAITSDTVNGSNNATLQDLTIANTTGNAINLVSVTAADVDDLDDDDDTSETVSLLGAVAISDVTFSGSGGSDIFIDGEAASADNIRAQQIAISNIESSGAANASVDIRNTTNVTGSSTSITNYDYDGGATGGGGLLLTNTGSSTVVTESDFTGGTGPAIRADGTIGNVVFGSTNSISNITGNAVEIEGNTGTVNVSSGIETDATVNGGTVQIVANEGSVTIGGSIEANEALSLDILNAKSSINVGGVNTGPGGGNTLITNTGAVDAIRIVDDGTDSDTSSEIAVTINGDVTNEGGRSLFVDNINDTVQFAGDITDDGAGIRIEDLASGAQVNFGPQVTLNTGTNATAAVSLNNNDADSVVDFIGLDITTTTGDAIVSNGGELNVSGAGNTISVADGQAINITSTFSQSSGGAGASDGLNFTEIDATDGSGAAPISIVDYDGRVVLGSAGAANDSTLSSTGTAIVLTDVTNATITNLTIDSSTGTAIDIDSDNSTASSVTLTDVTTNNGVATAVNATQGATAGNLSLTINDSTMNQTTTDGLVLDGVDGTVAVNDTTFNDGAGNGVRIVGGDGTFTFDEEVEITGKTGTSFGVNGGAGSITYDGSITNSVGNSVRIENRTGGSVTFGPDSTINDTGEGIVVTGNTGGNHSFLGETNVTSTTNDAVTVTNNTAGSTSFADLDVETTTGRGIVVDGNTASTTFTSVDVTTTTGNAVEVTNNNAGSTTSFSDLAIATGSGAAFTASGGGTVGVSGTTNTITTETGDGIEINGMAIAAGGVNFDEVNVGTTGPAASAVFLQDNTGGIVSIGSAASTTDGDGGEFNTTGTAVTVTNSSGLTMRNVDITASGDPSIDINSTNGTDMNVLLVNVDTPDNVTIDHTGDGDVVFTYNSSTVNGDIIANHSGDGTFDFNSSNLDVNGMVDVNATDGGEFDFFASNLDINTGGDVVGLAIDIGGSVPDADISLTGSSTSITTGNASAMVLNATDADVRFALSSAELTNNSADQTFLLQAQGTAGIEATLTSNSIDNNGAGDSLLIDNFSSASTDLSFSNNSGSSGDGLVLRNRSASINRFQIMSDDPATLDDDNNNDVTFRDPANAVPADPTTVFDFDPDLSVTAPSN</sequence>
<keyword evidence="2" id="KW-0732">Signal</keyword>
<feature type="chain" id="PRO_5021967070" description="Inverse autotransporter beta-domain domain-containing protein" evidence="2">
    <location>
        <begin position="26"/>
        <end position="1592"/>
    </location>
</feature>
<dbReference type="Proteomes" id="UP000316426">
    <property type="component" value="Chromosome"/>
</dbReference>
<dbReference type="EMBL" id="CP036349">
    <property type="protein sequence ID" value="QDV73358.1"/>
    <property type="molecule type" value="Genomic_DNA"/>
</dbReference>
<protein>
    <recommendedName>
        <fullName evidence="5">Inverse autotransporter beta-domain domain-containing protein</fullName>
    </recommendedName>
</protein>
<evidence type="ECO:0000256" key="2">
    <source>
        <dbReference type="SAM" id="SignalP"/>
    </source>
</evidence>
<organism evidence="3 4">
    <name type="scientific">Botrimarina mediterranea</name>
    <dbReference type="NCBI Taxonomy" id="2528022"/>
    <lineage>
        <taxon>Bacteria</taxon>
        <taxon>Pseudomonadati</taxon>
        <taxon>Planctomycetota</taxon>
        <taxon>Planctomycetia</taxon>
        <taxon>Pirellulales</taxon>
        <taxon>Lacipirellulaceae</taxon>
        <taxon>Botrimarina</taxon>
    </lineage>
</organism>
<feature type="region of interest" description="Disordered" evidence="1">
    <location>
        <begin position="1567"/>
        <end position="1592"/>
    </location>
</feature>
<evidence type="ECO:0008006" key="5">
    <source>
        <dbReference type="Google" id="ProtNLM"/>
    </source>
</evidence>
<evidence type="ECO:0000313" key="4">
    <source>
        <dbReference type="Proteomes" id="UP000316426"/>
    </source>
</evidence>
<dbReference type="SMART" id="SM00710">
    <property type="entry name" value="PbH1"/>
    <property type="match status" value="15"/>
</dbReference>
<accession>A0A518K6F0</accession>
<evidence type="ECO:0000313" key="3">
    <source>
        <dbReference type="EMBL" id="QDV73358.1"/>
    </source>
</evidence>
<dbReference type="InterPro" id="IPR038177">
    <property type="entry name" value="IAT_beta_sf"/>
</dbReference>
<dbReference type="KEGG" id="bmei:Spa11_15540"/>
<gene>
    <name evidence="3" type="ORF">Spa11_15540</name>
</gene>
<dbReference type="Gene3D" id="2.40.160.160">
    <property type="entry name" value="Inverse autotransporter, beta-domain"/>
    <property type="match status" value="1"/>
</dbReference>
<reference evidence="3 4" key="1">
    <citation type="submission" date="2019-02" db="EMBL/GenBank/DDBJ databases">
        <title>Deep-cultivation of Planctomycetes and their phenomic and genomic characterization uncovers novel biology.</title>
        <authorList>
            <person name="Wiegand S."/>
            <person name="Jogler M."/>
            <person name="Boedeker C."/>
            <person name="Pinto D."/>
            <person name="Vollmers J."/>
            <person name="Rivas-Marin E."/>
            <person name="Kohn T."/>
            <person name="Peeters S.H."/>
            <person name="Heuer A."/>
            <person name="Rast P."/>
            <person name="Oberbeckmann S."/>
            <person name="Bunk B."/>
            <person name="Jeske O."/>
            <person name="Meyerdierks A."/>
            <person name="Storesund J.E."/>
            <person name="Kallscheuer N."/>
            <person name="Luecker S."/>
            <person name="Lage O.M."/>
            <person name="Pohl T."/>
            <person name="Merkel B.J."/>
            <person name="Hornburger P."/>
            <person name="Mueller R.-W."/>
            <person name="Bruemmer F."/>
            <person name="Labrenz M."/>
            <person name="Spormann A.M."/>
            <person name="Op den Camp H."/>
            <person name="Overmann J."/>
            <person name="Amann R."/>
            <person name="Jetten M.S.M."/>
            <person name="Mascher T."/>
            <person name="Medema M.H."/>
            <person name="Devos D.P."/>
            <person name="Kaster A.-K."/>
            <person name="Ovreas L."/>
            <person name="Rohde M."/>
            <person name="Galperin M.Y."/>
            <person name="Jogler C."/>
        </authorList>
    </citation>
    <scope>NUCLEOTIDE SEQUENCE [LARGE SCALE GENOMIC DNA]</scope>
    <source>
        <strain evidence="3 4">Spa11</strain>
    </source>
</reference>
<proteinExistence type="predicted"/>
<evidence type="ECO:0000256" key="1">
    <source>
        <dbReference type="SAM" id="MobiDB-lite"/>
    </source>
</evidence>
<keyword evidence="4" id="KW-1185">Reference proteome</keyword>
<name>A0A518K6F0_9BACT</name>
<dbReference type="RefSeq" id="WP_145110181.1">
    <property type="nucleotide sequence ID" value="NZ_CP036349.1"/>
</dbReference>